<evidence type="ECO:0000313" key="1">
    <source>
        <dbReference type="EMBL" id="SET75745.1"/>
    </source>
</evidence>
<evidence type="ECO:0000313" key="2">
    <source>
        <dbReference type="Proteomes" id="UP000198618"/>
    </source>
</evidence>
<reference evidence="1 2" key="1">
    <citation type="submission" date="2016-10" db="EMBL/GenBank/DDBJ databases">
        <authorList>
            <person name="de Groot N.N."/>
        </authorList>
    </citation>
    <scope>NUCLEOTIDE SEQUENCE [LARGE SCALE GENOMIC DNA]</scope>
    <source>
        <strain evidence="1 2">IBRC-M 10780</strain>
    </source>
</reference>
<dbReference type="OrthoDB" id="1778393at2"/>
<gene>
    <name evidence="1" type="ORF">SAMN05216389_12524</name>
</gene>
<dbReference type="InterPro" id="IPR025062">
    <property type="entry name" value="DUF4003"/>
</dbReference>
<dbReference type="AlphaFoldDB" id="A0A1I0GWI1"/>
<dbReference type="EMBL" id="FOHE01000025">
    <property type="protein sequence ID" value="SET75745.1"/>
    <property type="molecule type" value="Genomic_DNA"/>
</dbReference>
<name>A0A1I0GWI1_9BACI</name>
<keyword evidence="2" id="KW-1185">Reference proteome</keyword>
<evidence type="ECO:0008006" key="3">
    <source>
        <dbReference type="Google" id="ProtNLM"/>
    </source>
</evidence>
<proteinExistence type="predicted"/>
<dbReference type="STRING" id="930131.SAMN05216389_12524"/>
<dbReference type="RefSeq" id="WP_090872558.1">
    <property type="nucleotide sequence ID" value="NZ_FOHE01000025.1"/>
</dbReference>
<sequence length="323" mass="37024">MNTKVQDYSTTFKTLQKNMKWKVSDKRILMTIASIYVMNNKKLDITKLLQLADKIKSRASLFSSMKSYPRFTTSAMLDVNFDDPEAKISSLYDYYHKLKQARFKSGTYTYIAATILLTNEPHPHSIETLIQKAKKIYDGMKQEHGFLTNEGDYPLAMLLAYQERVDYIQHIEAYYERLAKNGFRKGNDLQFLSHILSLKEDENPDNLVNRCLHVSDRLKEAGIRTKTMYYPVFGILSLLPPDVFHVNEIMDMYDALCAEKDFKWQKDMNVLMAVSFFVNDKLENKGLAETSIYTVLETVIQAQQAVMIATMAGATAAATSSSN</sequence>
<accession>A0A1I0GWI1</accession>
<organism evidence="1 2">
    <name type="scientific">Oceanobacillus limi</name>
    <dbReference type="NCBI Taxonomy" id="930131"/>
    <lineage>
        <taxon>Bacteria</taxon>
        <taxon>Bacillati</taxon>
        <taxon>Bacillota</taxon>
        <taxon>Bacilli</taxon>
        <taxon>Bacillales</taxon>
        <taxon>Bacillaceae</taxon>
        <taxon>Oceanobacillus</taxon>
    </lineage>
</organism>
<dbReference type="Proteomes" id="UP000198618">
    <property type="component" value="Unassembled WGS sequence"/>
</dbReference>
<protein>
    <recommendedName>
        <fullName evidence="3">DUF4003 domain-containing protein</fullName>
    </recommendedName>
</protein>
<dbReference type="Pfam" id="PF13170">
    <property type="entry name" value="DUF4003"/>
    <property type="match status" value="1"/>
</dbReference>